<dbReference type="InterPro" id="IPR050282">
    <property type="entry name" value="Cycloisomerase_2"/>
</dbReference>
<dbReference type="Proteomes" id="UP001212411">
    <property type="component" value="Chromosome 1"/>
</dbReference>
<organism evidence="2 3">
    <name type="scientific">Schizosaccharomyces osmophilus</name>
    <dbReference type="NCBI Taxonomy" id="2545709"/>
    <lineage>
        <taxon>Eukaryota</taxon>
        <taxon>Fungi</taxon>
        <taxon>Dikarya</taxon>
        <taxon>Ascomycota</taxon>
        <taxon>Taphrinomycotina</taxon>
        <taxon>Schizosaccharomycetes</taxon>
        <taxon>Schizosaccharomycetales</taxon>
        <taxon>Schizosaccharomycetaceae</taxon>
        <taxon>Schizosaccharomyces</taxon>
    </lineage>
</organism>
<dbReference type="RefSeq" id="XP_056034787.1">
    <property type="nucleotide sequence ID" value="XM_056180907.1"/>
</dbReference>
<dbReference type="Pfam" id="PF10282">
    <property type="entry name" value="Lactonase"/>
    <property type="match status" value="1"/>
</dbReference>
<evidence type="ECO:0000313" key="3">
    <source>
        <dbReference type="Proteomes" id="UP001212411"/>
    </source>
</evidence>
<name>A0AAE9W5N8_9SCHI</name>
<dbReference type="KEGG" id="som:SOMG_02115"/>
<gene>
    <name evidence="2" type="ORF">SOMG_02115</name>
</gene>
<dbReference type="PANTHER" id="PTHR30344">
    <property type="entry name" value="6-PHOSPHOGLUCONOLACTONASE-RELATED"/>
    <property type="match status" value="1"/>
</dbReference>
<dbReference type="AlphaFoldDB" id="A0AAE9W5N8"/>
<accession>A0AAE9W5N8</accession>
<keyword evidence="3" id="KW-1185">Reference proteome</keyword>
<dbReference type="InterPro" id="IPR011048">
    <property type="entry name" value="Haem_d1_sf"/>
</dbReference>
<proteinExistence type="inferred from homology"/>
<dbReference type="GeneID" id="80875596"/>
<dbReference type="SUPFAM" id="SSF51004">
    <property type="entry name" value="C-terminal (heme d1) domain of cytochrome cd1-nitrite reductase"/>
    <property type="match status" value="1"/>
</dbReference>
<dbReference type="InterPro" id="IPR019405">
    <property type="entry name" value="Lactonase_7-beta_prop"/>
</dbReference>
<reference evidence="2 3" key="1">
    <citation type="journal article" date="2023" name="G3 (Bethesda)">
        <title>A high-quality reference genome for the fission yeast Schizosaccharomyces osmophilus.</title>
        <authorList>
            <person name="Jia G.S."/>
            <person name="Zhang W.C."/>
            <person name="Liang Y."/>
            <person name="Liu X.H."/>
            <person name="Rhind N."/>
            <person name="Pidoux A."/>
            <person name="Brysch-Herzberg M."/>
            <person name="Du L.L."/>
        </authorList>
    </citation>
    <scope>NUCLEOTIDE SEQUENCE [LARGE SCALE GENOMIC DNA]</scope>
    <source>
        <strain evidence="2 3">CBS 15793</strain>
    </source>
</reference>
<evidence type="ECO:0000313" key="2">
    <source>
        <dbReference type="EMBL" id="WBW70544.1"/>
    </source>
</evidence>
<dbReference type="PANTHER" id="PTHR30344:SF1">
    <property type="entry name" value="6-PHOSPHOGLUCONOLACTONASE"/>
    <property type="match status" value="1"/>
</dbReference>
<sequence>MKLVIGTATDAPVPVYDFQKKAITERLAGVSSPTWIEWENKSKHLYVANEVENGFVSVFKWDSNKFEKVDEFSVQGHSPTSLCVLENGAVITANYGSSSISKKHKKNKEVPAPVHEKPHVWYHEGKSLHPERQRKSHPHQVLKHGHLVFSVDLGLDRVAIFDSETTSTDPIAVLKVPSGYGPRHAVVHKTLPVLYVICELSNRICVFDTRNFECIQDVSILPANVTLEHDPQFPQPPSAAEIAIVYDGPFLVASTRYLGNYDTDTLWTSSLDPHTGRIIEGTDSHTDLQGRCPRHFVFNEGASLLAVAMQDEDLVQVYKREPKTMKLDLLFTIPTPKPTCAVFIEDEALEAK</sequence>
<protein>
    <submittedName>
        <fullName evidence="2">Bacterial carboxy-cis analogue</fullName>
    </submittedName>
</protein>
<dbReference type="InterPro" id="IPR015943">
    <property type="entry name" value="WD40/YVTN_repeat-like_dom_sf"/>
</dbReference>
<comment type="similarity">
    <text evidence="1">Belongs to the cycloisomerase 2 family.</text>
</comment>
<dbReference type="Gene3D" id="2.130.10.10">
    <property type="entry name" value="YVTN repeat-like/Quinoprotein amine dehydrogenase"/>
    <property type="match status" value="1"/>
</dbReference>
<dbReference type="GO" id="GO:0017057">
    <property type="term" value="F:6-phosphogluconolactonase activity"/>
    <property type="evidence" value="ECO:0007669"/>
    <property type="project" value="TreeGrafter"/>
</dbReference>
<dbReference type="EMBL" id="CP115611">
    <property type="protein sequence ID" value="WBW70544.1"/>
    <property type="molecule type" value="Genomic_DNA"/>
</dbReference>
<evidence type="ECO:0000256" key="1">
    <source>
        <dbReference type="ARBA" id="ARBA00005564"/>
    </source>
</evidence>